<dbReference type="InterPro" id="IPR027482">
    <property type="entry name" value="Sec1-like_dom2"/>
</dbReference>
<evidence type="ECO:0000256" key="2">
    <source>
        <dbReference type="ARBA" id="ARBA00004477"/>
    </source>
</evidence>
<keyword evidence="7" id="KW-0337">GPI-anchor biosynthesis</keyword>
<evidence type="ECO:0000313" key="15">
    <source>
        <dbReference type="Proteomes" id="UP000054805"/>
    </source>
</evidence>
<name>A0A0V1IK28_TRIPS</name>
<dbReference type="GO" id="GO:0016192">
    <property type="term" value="P:vesicle-mediated transport"/>
    <property type="evidence" value="ECO:0007669"/>
    <property type="project" value="InterPro"/>
</dbReference>
<dbReference type="InterPro" id="IPR036045">
    <property type="entry name" value="Sec1-like_sf"/>
</dbReference>
<dbReference type="InterPro" id="IPR043154">
    <property type="entry name" value="Sec-1-like_dom1"/>
</dbReference>
<dbReference type="Gene3D" id="3.40.50.1910">
    <property type="match status" value="1"/>
</dbReference>
<dbReference type="UniPathway" id="UPA00196"/>
<evidence type="ECO:0000256" key="9">
    <source>
        <dbReference type="ARBA" id="ARBA00022824"/>
    </source>
</evidence>
<dbReference type="Pfam" id="PF10510">
    <property type="entry name" value="PIG-S"/>
    <property type="match status" value="1"/>
</dbReference>
<dbReference type="AlphaFoldDB" id="A0A0V1IK28"/>
<dbReference type="PANTHER" id="PTHR21072:SF13">
    <property type="entry name" value="GPI TRANSAMIDASE COMPONENT PIG-S"/>
    <property type="match status" value="1"/>
</dbReference>
<evidence type="ECO:0000256" key="11">
    <source>
        <dbReference type="ARBA" id="ARBA00023136"/>
    </source>
</evidence>
<dbReference type="PANTHER" id="PTHR21072">
    <property type="entry name" value="GPI TRANSAMIDASE COMPONENT PIG-S"/>
    <property type="match status" value="1"/>
</dbReference>
<sequence>LYNFWNKLLLSVCLIIMDTSANFSSSNVSFSTVREVSRKLLFSALDKWSGSKTLVWDVDLMNPFNLITGFKELQDHQVVQMLLLRLGSVVSDPSSRIVFLMHPKVRYAAVVADIVHSTLKQFDSPRFHLIFVPQRSVVCEHELKRYDIIKKLSSIEQLPIYFYAWDDDLISMENEWFPHATASDDYNMISMISRGLIHLEEIYGPINHIYCKGNMAKDICDAWSLQRQTDSWRTLTAFDSFIDSIIIFDRSIDYVTPMVTQLTYEGLIDEIFGIKCACVKIQKMESLEDIEEVNKSHDSVGILSTSSGSQDRMQISLNSRQSLYSELRDLNFHAVGSTLSKSIKEQRHTANSVREYKEFVKKLPTLQASRSAAALHTSVAELIKEVIASDEFSNTISCEREFLNCIESNSLSAFIEQSINKKEPILKVLRLMCLQSLTNAGLKTKLYDQYRREFLQSYGYQYLLLFVELEKVGLFTKNSTDNRNQASSYPNIRKLFDLIIDNHTNELEPSDVSYVYSGYAPLIPRLCQQWAKPGWTEIMDNLSKVPGITKLAAGDERRIKSKNNRRNIVLVLFVGGVTSAEVSALRFLSSQETGCRFLVATTSVTTGERLLERLANYVCRFCYNIRTQHNTINRFAKYKVDFQKVRFYMDDLNFASRISENIAIELPSESWFELLVRVGLYISAAFQLVCLAVLFYSHCRSPASSNYVSWFSVLFLFQTVVHFRPHRLQAIVQQPRELRTRKCSTTEVYRADLPYDEIHNLSKITFDLSIFVDLVWVDLSAKSSIERIRARLEEEYNSTRISDKLLLTYKYNARKIDNDELDKFFGDGNSSNLFSVESASADLLGSVRVIFVSDKIAQLFGDQVDLFLGCHQQATLFVRVQLAEEEILKKLTHTLRGVLFNEQRLKWIVAKAFHRSVEQDDNLGKFPTLTVVNPLRNEYALELFIVEPTPSGPVHGDTNAELEMPLLNTFLSRLSLVTKVSMNSQVLYGIDFPVLPERDPRGTYFYYDSSRLPYLINPMESFMGSYVTTLPVIHLLVYLTPDVHRPLYIMDPSGMQSLYNSFVVAGWGGVTVVNTPIEVEDTSKLSLSYKLNTTDNQLALIALLRQYLGIDDSTTTASPGPGQDWLRLKRRQAALCPWQLQTLALQTWVDSTLDALVTVGSLLRLLERISNIVIDDHVADSIAKGVAQLSASVEASGRRGRDGLAEAVASSCRAAGAFEAAFFDHSLLSLLYFPDDQKYAIYTPLFLPLSLPVLVSVRQILSHYCRSYVSVGGKVEKE</sequence>
<evidence type="ECO:0000256" key="8">
    <source>
        <dbReference type="ARBA" id="ARBA00022692"/>
    </source>
</evidence>
<reference evidence="14 15" key="1">
    <citation type="submission" date="2015-01" db="EMBL/GenBank/DDBJ databases">
        <title>Evolution of Trichinella species and genotypes.</title>
        <authorList>
            <person name="Korhonen P.K."/>
            <person name="Edoardo P."/>
            <person name="Giuseppe L.R."/>
            <person name="Gasser R.B."/>
        </authorList>
    </citation>
    <scope>NUCLEOTIDE SEQUENCE [LARGE SCALE GENOMIC DNA]</scope>
    <source>
        <strain evidence="14">ISS588</strain>
    </source>
</reference>
<dbReference type="GO" id="GO:0016255">
    <property type="term" value="P:attachment of GPI anchor to protein"/>
    <property type="evidence" value="ECO:0007669"/>
    <property type="project" value="InterPro"/>
</dbReference>
<keyword evidence="9" id="KW-0256">Endoplasmic reticulum</keyword>
<accession>A0A0V1IK28</accession>
<dbReference type="InterPro" id="IPR009621">
    <property type="entry name" value="UPF0239"/>
</dbReference>
<dbReference type="Proteomes" id="UP000054805">
    <property type="component" value="Unassembled WGS sequence"/>
</dbReference>
<gene>
    <name evidence="14" type="primary">Vps33a</name>
    <name evidence="14" type="ORF">T4B_10935</name>
</gene>
<keyword evidence="13" id="KW-0732">Signal</keyword>
<evidence type="ECO:0000256" key="12">
    <source>
        <dbReference type="ARBA" id="ARBA00023180"/>
    </source>
</evidence>
<evidence type="ECO:0000256" key="10">
    <source>
        <dbReference type="ARBA" id="ARBA00022989"/>
    </source>
</evidence>
<dbReference type="InterPro" id="IPR043155">
    <property type="entry name" value="VPS33_dom3b"/>
</dbReference>
<dbReference type="InterPro" id="IPR043127">
    <property type="entry name" value="Sec-1-like_dom3a"/>
</dbReference>
<evidence type="ECO:0000256" key="4">
    <source>
        <dbReference type="ARBA" id="ARBA00005316"/>
    </source>
</evidence>
<comment type="subcellular location">
    <subcellularLocation>
        <location evidence="2">Endoplasmic reticulum membrane</location>
        <topology evidence="2">Multi-pass membrane protein</topology>
    </subcellularLocation>
    <subcellularLocation>
        <location evidence="1">Membrane</location>
        <topology evidence="1">Single-pass membrane protein</topology>
    </subcellularLocation>
</comment>
<comment type="pathway">
    <text evidence="3">Glycolipid biosynthesis; glycosylphosphatidylinositol-anchor biosynthesis.</text>
</comment>
<comment type="caution">
    <text evidence="14">The sequence shown here is derived from an EMBL/GenBank/DDBJ whole genome shotgun (WGS) entry which is preliminary data.</text>
</comment>
<protein>
    <submittedName>
        <fullName evidence="14">Vacuolar protein sorting-associated protein 33A</fullName>
    </submittedName>
</protein>
<evidence type="ECO:0000256" key="13">
    <source>
        <dbReference type="SAM" id="SignalP"/>
    </source>
</evidence>
<feature type="signal peptide" evidence="13">
    <location>
        <begin position="1"/>
        <end position="21"/>
    </location>
</feature>
<keyword evidence="15" id="KW-1185">Reference proteome</keyword>
<dbReference type="Gene3D" id="3.40.50.2060">
    <property type="match status" value="1"/>
</dbReference>
<keyword evidence="11" id="KW-0472">Membrane</keyword>
<proteinExistence type="inferred from homology"/>
<evidence type="ECO:0000313" key="14">
    <source>
        <dbReference type="EMBL" id="KRZ23151.1"/>
    </source>
</evidence>
<evidence type="ECO:0000256" key="6">
    <source>
        <dbReference type="ARBA" id="ARBA00009884"/>
    </source>
</evidence>
<dbReference type="Pfam" id="PF06783">
    <property type="entry name" value="UPF0239"/>
    <property type="match status" value="1"/>
</dbReference>
<comment type="similarity">
    <text evidence="5">Belongs to the UPF0239 family.</text>
</comment>
<dbReference type="GO" id="GO:0042765">
    <property type="term" value="C:GPI-anchor transamidase complex"/>
    <property type="evidence" value="ECO:0007669"/>
    <property type="project" value="InterPro"/>
</dbReference>
<dbReference type="GO" id="GO:0006506">
    <property type="term" value="P:GPI anchor biosynthetic process"/>
    <property type="evidence" value="ECO:0007669"/>
    <property type="project" value="UniProtKB-UniPathway"/>
</dbReference>
<comment type="similarity">
    <text evidence="4">Belongs to the PIGS family.</text>
</comment>
<dbReference type="InterPro" id="IPR001619">
    <property type="entry name" value="Sec1-like"/>
</dbReference>
<feature type="chain" id="PRO_5006879963" evidence="13">
    <location>
        <begin position="22"/>
        <end position="1278"/>
    </location>
</feature>
<evidence type="ECO:0000256" key="1">
    <source>
        <dbReference type="ARBA" id="ARBA00004167"/>
    </source>
</evidence>
<dbReference type="Pfam" id="PF00995">
    <property type="entry name" value="Sec1"/>
    <property type="match status" value="1"/>
</dbReference>
<keyword evidence="8" id="KW-0812">Transmembrane</keyword>
<feature type="non-terminal residue" evidence="14">
    <location>
        <position position="1"/>
    </location>
</feature>
<dbReference type="Gene3D" id="1.25.40.850">
    <property type="match status" value="1"/>
</dbReference>
<dbReference type="Gene3D" id="3.90.830.10">
    <property type="entry name" value="Syntaxin Binding Protein 1, Chain A, domain 2"/>
    <property type="match status" value="1"/>
</dbReference>
<dbReference type="SUPFAM" id="SSF56815">
    <property type="entry name" value="Sec1/munc18-like (SM) proteins"/>
    <property type="match status" value="1"/>
</dbReference>
<keyword evidence="12" id="KW-0325">Glycoprotein</keyword>
<organism evidence="14 15">
    <name type="scientific">Trichinella pseudospiralis</name>
    <name type="common">Parasitic roundworm</name>
    <dbReference type="NCBI Taxonomy" id="6337"/>
    <lineage>
        <taxon>Eukaryota</taxon>
        <taxon>Metazoa</taxon>
        <taxon>Ecdysozoa</taxon>
        <taxon>Nematoda</taxon>
        <taxon>Enoplea</taxon>
        <taxon>Dorylaimia</taxon>
        <taxon>Trichinellida</taxon>
        <taxon>Trichinellidae</taxon>
        <taxon>Trichinella</taxon>
    </lineage>
</organism>
<evidence type="ECO:0000256" key="7">
    <source>
        <dbReference type="ARBA" id="ARBA00022502"/>
    </source>
</evidence>
<comment type="similarity">
    <text evidence="6">Belongs to the STXBP/unc-18/SEC1 family.</text>
</comment>
<dbReference type="EMBL" id="JYDS01000152">
    <property type="protein sequence ID" value="KRZ23151.1"/>
    <property type="molecule type" value="Genomic_DNA"/>
</dbReference>
<evidence type="ECO:0000256" key="3">
    <source>
        <dbReference type="ARBA" id="ARBA00004687"/>
    </source>
</evidence>
<dbReference type="InterPro" id="IPR019540">
    <property type="entry name" value="PtdIno-glycan_biosynth_class_S"/>
</dbReference>
<evidence type="ECO:0000256" key="5">
    <source>
        <dbReference type="ARBA" id="ARBA00006839"/>
    </source>
</evidence>
<keyword evidence="10" id="KW-1133">Transmembrane helix</keyword>